<evidence type="ECO:0000256" key="1">
    <source>
        <dbReference type="ARBA" id="ARBA00004651"/>
    </source>
</evidence>
<dbReference type="GO" id="GO:0140359">
    <property type="term" value="F:ABC-type transporter activity"/>
    <property type="evidence" value="ECO:0007669"/>
    <property type="project" value="InterPro"/>
</dbReference>
<accession>A0A099J250</accession>
<evidence type="ECO:0000313" key="12">
    <source>
        <dbReference type="Proteomes" id="UP000029864"/>
    </source>
</evidence>
<evidence type="ECO:0000313" key="11">
    <source>
        <dbReference type="EMBL" id="MBB5640696.1"/>
    </source>
</evidence>
<dbReference type="InterPro" id="IPR003593">
    <property type="entry name" value="AAA+_ATPase"/>
</dbReference>
<dbReference type="STRING" id="1001240.GY21_17470"/>
<dbReference type="PROSITE" id="PS50929">
    <property type="entry name" value="ABC_TM1F"/>
    <property type="match status" value="1"/>
</dbReference>
<dbReference type="SMART" id="SM00382">
    <property type="entry name" value="AAA"/>
    <property type="match status" value="1"/>
</dbReference>
<reference evidence="10 12" key="1">
    <citation type="submission" date="2014-08" db="EMBL/GenBank/DDBJ databases">
        <authorList>
            <person name="Sisinthy S."/>
        </authorList>
    </citation>
    <scope>NUCLEOTIDE SEQUENCE [LARGE SCALE GENOMIC DNA]</scope>
    <source>
        <strain evidence="10 12">RuG17</strain>
    </source>
</reference>
<evidence type="ECO:0000259" key="9">
    <source>
        <dbReference type="PROSITE" id="PS50929"/>
    </source>
</evidence>
<dbReference type="Pfam" id="PF00664">
    <property type="entry name" value="ABC_membrane"/>
    <property type="match status" value="1"/>
</dbReference>
<dbReference type="Proteomes" id="UP000029864">
    <property type="component" value="Unassembled WGS sequence"/>
</dbReference>
<keyword evidence="5 7" id="KW-1133">Transmembrane helix</keyword>
<feature type="transmembrane region" description="Helical" evidence="7">
    <location>
        <begin position="158"/>
        <end position="178"/>
    </location>
</feature>
<dbReference type="GO" id="GO:0005886">
    <property type="term" value="C:plasma membrane"/>
    <property type="evidence" value="ECO:0007669"/>
    <property type="project" value="UniProtKB-SubCell"/>
</dbReference>
<organism evidence="10 12">
    <name type="scientific">Cryobacterium roopkundense</name>
    <dbReference type="NCBI Taxonomy" id="1001240"/>
    <lineage>
        <taxon>Bacteria</taxon>
        <taxon>Bacillati</taxon>
        <taxon>Actinomycetota</taxon>
        <taxon>Actinomycetes</taxon>
        <taxon>Micrococcales</taxon>
        <taxon>Microbacteriaceae</taxon>
        <taxon>Cryobacterium</taxon>
    </lineage>
</organism>
<dbReference type="PROSITE" id="PS50893">
    <property type="entry name" value="ABC_TRANSPORTER_2"/>
    <property type="match status" value="1"/>
</dbReference>
<comment type="subcellular location">
    <subcellularLocation>
        <location evidence="1">Cell membrane</location>
        <topology evidence="1">Multi-pass membrane protein</topology>
    </subcellularLocation>
</comment>
<sequence length="549" mass="57718">MIRHPILGLVPYLSGEKRGLAWAFSVSVLSSLTLAALMVGTAWAVGLAVVEQRVPPSGFWVLLGVGVLLRAGLTWHEMDVSHSLAYRVLAALRMSLFDGFARSTPARENRQHSGDQAAAAMGDIERLEFFYAHTIAQLAATAVVAGVGTALVFLVQPLMAGAVLLAVLLLLACSRVHVARSRRLGDSIQDCNSALSARVVESLTGRREIIGFGLQSRVQGELDRFTRRAAGLQRQLDHTTVLAAGLRDVTIVGTAVALFLIAMETPGLSLAALPPLVAGCFAVLGPVADAGSTLGQLHSHRASARRVLAGIGGKTEIADAAVPLPLPAGPLGLDLVNVSFAYTAGTRVFDGFDLTIAPGERVAIRGISGAGKTTLALLLSRLWAADSGQIDLVTATGDRVDLEAISDADFRNAVAVVGQDALLFHGTVMDNMRLAAPRATDRQIMQALHDVGANAFIEAWPDGSNTVVGERGTAVSGGQQARLCLARALLVRSRILILDETTASLDPLAERHLTRLVQGLPGDVTVITIAHRAATLAASGRIVDIRRPV</sequence>
<name>A0A099J250_9MICO</name>
<dbReference type="PANTHER" id="PTHR24221">
    <property type="entry name" value="ATP-BINDING CASSETTE SUB-FAMILY B"/>
    <property type="match status" value="1"/>
</dbReference>
<proteinExistence type="predicted"/>
<dbReference type="OrthoDB" id="9806127at2"/>
<evidence type="ECO:0000313" key="13">
    <source>
        <dbReference type="Proteomes" id="UP000561726"/>
    </source>
</evidence>
<evidence type="ECO:0000256" key="4">
    <source>
        <dbReference type="ARBA" id="ARBA00022840"/>
    </source>
</evidence>
<dbReference type="InterPro" id="IPR039421">
    <property type="entry name" value="Type_1_exporter"/>
</dbReference>
<dbReference type="InterPro" id="IPR003439">
    <property type="entry name" value="ABC_transporter-like_ATP-bd"/>
</dbReference>
<dbReference type="InterPro" id="IPR017871">
    <property type="entry name" value="ABC_transporter-like_CS"/>
</dbReference>
<protein>
    <submittedName>
        <fullName evidence="11">ABC-type multidrug transport system fused ATPase/permease subunit</fullName>
    </submittedName>
</protein>
<dbReference type="GO" id="GO:0016887">
    <property type="term" value="F:ATP hydrolysis activity"/>
    <property type="evidence" value="ECO:0007669"/>
    <property type="project" value="InterPro"/>
</dbReference>
<evidence type="ECO:0000256" key="2">
    <source>
        <dbReference type="ARBA" id="ARBA00022692"/>
    </source>
</evidence>
<reference evidence="11 13" key="2">
    <citation type="submission" date="2020-08" db="EMBL/GenBank/DDBJ databases">
        <title>Sequencing the genomes of 1000 actinobacteria strains.</title>
        <authorList>
            <person name="Klenk H.-P."/>
        </authorList>
    </citation>
    <scope>NUCLEOTIDE SEQUENCE [LARGE SCALE GENOMIC DNA]</scope>
    <source>
        <strain evidence="11 13">DSM 21065</strain>
    </source>
</reference>
<comment type="caution">
    <text evidence="10">The sequence shown here is derived from an EMBL/GenBank/DDBJ whole genome shotgun (WGS) entry which is preliminary data.</text>
</comment>
<dbReference type="SUPFAM" id="SSF90123">
    <property type="entry name" value="ABC transporter transmembrane region"/>
    <property type="match status" value="1"/>
</dbReference>
<keyword evidence="12" id="KW-1185">Reference proteome</keyword>
<dbReference type="Proteomes" id="UP000561726">
    <property type="component" value="Unassembled WGS sequence"/>
</dbReference>
<dbReference type="Gene3D" id="1.20.1560.10">
    <property type="entry name" value="ABC transporter type 1, transmembrane domain"/>
    <property type="match status" value="1"/>
</dbReference>
<dbReference type="RefSeq" id="WP_035838849.1">
    <property type="nucleotide sequence ID" value="NZ_JACHBQ010000001.1"/>
</dbReference>
<dbReference type="Pfam" id="PF00005">
    <property type="entry name" value="ABC_tran"/>
    <property type="match status" value="1"/>
</dbReference>
<dbReference type="PANTHER" id="PTHR24221:SF654">
    <property type="entry name" value="ATP-BINDING CASSETTE SUB-FAMILY B MEMBER 6"/>
    <property type="match status" value="1"/>
</dbReference>
<feature type="domain" description="ABC transmembrane type-1" evidence="9">
    <location>
        <begin position="21"/>
        <end position="299"/>
    </location>
</feature>
<dbReference type="InterPro" id="IPR036640">
    <property type="entry name" value="ABC1_TM_sf"/>
</dbReference>
<dbReference type="Gene3D" id="3.40.50.300">
    <property type="entry name" value="P-loop containing nucleotide triphosphate hydrolases"/>
    <property type="match status" value="1"/>
</dbReference>
<dbReference type="SUPFAM" id="SSF52540">
    <property type="entry name" value="P-loop containing nucleoside triphosphate hydrolases"/>
    <property type="match status" value="1"/>
</dbReference>
<dbReference type="AlphaFoldDB" id="A0A099J250"/>
<keyword evidence="2 7" id="KW-0812">Transmembrane</keyword>
<evidence type="ECO:0000259" key="8">
    <source>
        <dbReference type="PROSITE" id="PS50893"/>
    </source>
</evidence>
<feature type="transmembrane region" description="Helical" evidence="7">
    <location>
        <begin position="57"/>
        <end position="75"/>
    </location>
</feature>
<feature type="transmembrane region" description="Helical" evidence="7">
    <location>
        <begin position="129"/>
        <end position="152"/>
    </location>
</feature>
<dbReference type="eggNOG" id="COG1132">
    <property type="taxonomic scope" value="Bacteria"/>
</dbReference>
<dbReference type="EMBL" id="JACHBQ010000001">
    <property type="protein sequence ID" value="MBB5640696.1"/>
    <property type="molecule type" value="Genomic_DNA"/>
</dbReference>
<dbReference type="InterPro" id="IPR011527">
    <property type="entry name" value="ABC1_TM_dom"/>
</dbReference>
<evidence type="ECO:0000256" key="5">
    <source>
        <dbReference type="ARBA" id="ARBA00022989"/>
    </source>
</evidence>
<feature type="transmembrane region" description="Helical" evidence="7">
    <location>
        <begin position="241"/>
        <end position="262"/>
    </location>
</feature>
<feature type="domain" description="ABC transporter" evidence="8">
    <location>
        <begin position="333"/>
        <end position="549"/>
    </location>
</feature>
<dbReference type="GO" id="GO:0034040">
    <property type="term" value="F:ATPase-coupled lipid transmembrane transporter activity"/>
    <property type="evidence" value="ECO:0007669"/>
    <property type="project" value="TreeGrafter"/>
</dbReference>
<keyword evidence="6 7" id="KW-0472">Membrane</keyword>
<evidence type="ECO:0000256" key="3">
    <source>
        <dbReference type="ARBA" id="ARBA00022741"/>
    </source>
</evidence>
<dbReference type="PROSITE" id="PS00211">
    <property type="entry name" value="ABC_TRANSPORTER_1"/>
    <property type="match status" value="1"/>
</dbReference>
<keyword evidence="4" id="KW-0067">ATP-binding</keyword>
<evidence type="ECO:0000256" key="6">
    <source>
        <dbReference type="ARBA" id="ARBA00023136"/>
    </source>
</evidence>
<dbReference type="EMBL" id="JPXF01000096">
    <property type="protein sequence ID" value="KGJ72120.1"/>
    <property type="molecule type" value="Genomic_DNA"/>
</dbReference>
<evidence type="ECO:0000256" key="7">
    <source>
        <dbReference type="SAM" id="Phobius"/>
    </source>
</evidence>
<dbReference type="GO" id="GO:0005524">
    <property type="term" value="F:ATP binding"/>
    <property type="evidence" value="ECO:0007669"/>
    <property type="project" value="UniProtKB-KW"/>
</dbReference>
<dbReference type="InterPro" id="IPR027417">
    <property type="entry name" value="P-loop_NTPase"/>
</dbReference>
<keyword evidence="3" id="KW-0547">Nucleotide-binding</keyword>
<evidence type="ECO:0000313" key="10">
    <source>
        <dbReference type="EMBL" id="KGJ72120.1"/>
    </source>
</evidence>
<gene>
    <name evidence="11" type="ORF">BJ997_001244</name>
    <name evidence="10" type="ORF">GY21_17470</name>
</gene>
<feature type="transmembrane region" description="Helical" evidence="7">
    <location>
        <begin position="20"/>
        <end position="45"/>
    </location>
</feature>